<dbReference type="InterPro" id="IPR021864">
    <property type="entry name" value="DUF3475"/>
</dbReference>
<organism evidence="3 4">
    <name type="scientific">Gossypium raimondii</name>
    <name type="common">Peruvian cotton</name>
    <name type="synonym">Gossypium klotzschianum subsp. raimondii</name>
    <dbReference type="NCBI Taxonomy" id="29730"/>
    <lineage>
        <taxon>Eukaryota</taxon>
        <taxon>Viridiplantae</taxon>
        <taxon>Streptophyta</taxon>
        <taxon>Embryophyta</taxon>
        <taxon>Tracheophyta</taxon>
        <taxon>Spermatophyta</taxon>
        <taxon>Magnoliopsida</taxon>
        <taxon>eudicotyledons</taxon>
        <taxon>Gunneridae</taxon>
        <taxon>Pentapetalae</taxon>
        <taxon>rosids</taxon>
        <taxon>malvids</taxon>
        <taxon>Malvales</taxon>
        <taxon>Malvaceae</taxon>
        <taxon>Malvoideae</taxon>
        <taxon>Gossypium</taxon>
    </lineage>
</organism>
<evidence type="ECO:0000313" key="3">
    <source>
        <dbReference type="EMBL" id="KJB52916.1"/>
    </source>
</evidence>
<dbReference type="eggNOG" id="ENOG502QQFK">
    <property type="taxonomic scope" value="Eukaryota"/>
</dbReference>
<dbReference type="PANTHER" id="PTHR31371:SF14">
    <property type="entry name" value="SIMILARITY TO UNKNOWN PROTEIN"/>
    <property type="match status" value="1"/>
</dbReference>
<gene>
    <name evidence="3" type="ORF">B456_008G283400</name>
</gene>
<sequence>MALETWLIKVKRTISKHPNHKSNVGILSFEIASLMTKLLHLWNSLSDKAIIRLHNESIPFEGVTKLVSNNELFLLKLACAELVENIKLVAKSISRLSSRCQDAKLRCFDQCFDSFTDSGHDFHLWALSSNDMEAKNKKMATLIAITATLYKEMEELSTMENNLRKCNCFSMKDQQRLYCQSQEVKHLKQKSLWNTTFDNVVSILVRAVFSILARFKLVFGLGFFKSNSNFLKPPLDTLGASALALHYANLIITLEKMIRSPHLIGLATRDELYSILPSTIRSSLRGRLKGILGFIADDPLLAVEWRSAMGKILSWLSPLAHNMIKWQNERSFEHWDFNLLPKTNVLLLETLFFANKEKAEAAITELLVGLNYIWRFEREMTARTLFECSKIV</sequence>
<feature type="domain" description="DUF3475" evidence="2">
    <location>
        <begin position="26"/>
        <end position="82"/>
    </location>
</feature>
<name>A0A0D2TEB7_GOSRA</name>
<evidence type="ECO:0000259" key="1">
    <source>
        <dbReference type="Pfam" id="PF05003"/>
    </source>
</evidence>
<dbReference type="STRING" id="29730.A0A0D2TEB7"/>
<accession>A0A0D2TEB7</accession>
<dbReference type="InterPro" id="IPR007700">
    <property type="entry name" value="DUF668"/>
</dbReference>
<evidence type="ECO:0000313" key="4">
    <source>
        <dbReference type="Proteomes" id="UP000032304"/>
    </source>
</evidence>
<dbReference type="AlphaFoldDB" id="A0A0D2TEB7"/>
<dbReference type="Pfam" id="PF11961">
    <property type="entry name" value="DUF3475"/>
    <property type="match status" value="1"/>
</dbReference>
<dbReference type="GO" id="GO:0045927">
    <property type="term" value="P:positive regulation of growth"/>
    <property type="evidence" value="ECO:0007669"/>
    <property type="project" value="InterPro"/>
</dbReference>
<dbReference type="Pfam" id="PF05003">
    <property type="entry name" value="DUF668"/>
    <property type="match status" value="1"/>
</dbReference>
<dbReference type="Proteomes" id="UP000032304">
    <property type="component" value="Chromosome 8"/>
</dbReference>
<dbReference type="OMA" id="STMENNL"/>
<evidence type="ECO:0008006" key="5">
    <source>
        <dbReference type="Google" id="ProtNLM"/>
    </source>
</evidence>
<dbReference type="EMBL" id="CM001747">
    <property type="protein sequence ID" value="KJB52916.1"/>
    <property type="molecule type" value="Genomic_DNA"/>
</dbReference>
<feature type="domain" description="DUF668" evidence="1">
    <location>
        <begin position="237"/>
        <end position="325"/>
    </location>
</feature>
<keyword evidence="4" id="KW-1185">Reference proteome</keyword>
<evidence type="ECO:0000259" key="2">
    <source>
        <dbReference type="Pfam" id="PF11961"/>
    </source>
</evidence>
<dbReference type="KEGG" id="gra:105765600"/>
<reference evidence="3 4" key="1">
    <citation type="journal article" date="2012" name="Nature">
        <title>Repeated polyploidization of Gossypium genomes and the evolution of spinnable cotton fibres.</title>
        <authorList>
            <person name="Paterson A.H."/>
            <person name="Wendel J.F."/>
            <person name="Gundlach H."/>
            <person name="Guo H."/>
            <person name="Jenkins J."/>
            <person name="Jin D."/>
            <person name="Llewellyn D."/>
            <person name="Showmaker K.C."/>
            <person name="Shu S."/>
            <person name="Udall J."/>
            <person name="Yoo M.J."/>
            <person name="Byers R."/>
            <person name="Chen W."/>
            <person name="Doron-Faigenboim A."/>
            <person name="Duke M.V."/>
            <person name="Gong L."/>
            <person name="Grimwood J."/>
            <person name="Grover C."/>
            <person name="Grupp K."/>
            <person name="Hu G."/>
            <person name="Lee T.H."/>
            <person name="Li J."/>
            <person name="Lin L."/>
            <person name="Liu T."/>
            <person name="Marler B.S."/>
            <person name="Page J.T."/>
            <person name="Roberts A.W."/>
            <person name="Romanel E."/>
            <person name="Sanders W.S."/>
            <person name="Szadkowski E."/>
            <person name="Tan X."/>
            <person name="Tang H."/>
            <person name="Xu C."/>
            <person name="Wang J."/>
            <person name="Wang Z."/>
            <person name="Zhang D."/>
            <person name="Zhang L."/>
            <person name="Ashrafi H."/>
            <person name="Bedon F."/>
            <person name="Bowers J.E."/>
            <person name="Brubaker C.L."/>
            <person name="Chee P.W."/>
            <person name="Das S."/>
            <person name="Gingle A.R."/>
            <person name="Haigler C.H."/>
            <person name="Harker D."/>
            <person name="Hoffmann L.V."/>
            <person name="Hovav R."/>
            <person name="Jones D.C."/>
            <person name="Lemke C."/>
            <person name="Mansoor S."/>
            <person name="ur Rahman M."/>
            <person name="Rainville L.N."/>
            <person name="Rambani A."/>
            <person name="Reddy U.K."/>
            <person name="Rong J.K."/>
            <person name="Saranga Y."/>
            <person name="Scheffler B.E."/>
            <person name="Scheffler J.A."/>
            <person name="Stelly D.M."/>
            <person name="Triplett B.A."/>
            <person name="Van Deynze A."/>
            <person name="Vaslin M.F."/>
            <person name="Waghmare V.N."/>
            <person name="Walford S.A."/>
            <person name="Wright R.J."/>
            <person name="Zaki E.A."/>
            <person name="Zhang T."/>
            <person name="Dennis E.S."/>
            <person name="Mayer K.F."/>
            <person name="Peterson D.G."/>
            <person name="Rokhsar D.S."/>
            <person name="Wang X."/>
            <person name="Schmutz J."/>
        </authorList>
    </citation>
    <scope>NUCLEOTIDE SEQUENCE [LARGE SCALE GENOMIC DNA]</scope>
</reference>
<protein>
    <recommendedName>
        <fullName evidence="5">DUF668 domain-containing protein</fullName>
    </recommendedName>
</protein>
<proteinExistence type="predicted"/>
<dbReference type="Gramene" id="KJB52916">
    <property type="protein sequence ID" value="KJB52916"/>
    <property type="gene ID" value="B456_008G283400"/>
</dbReference>
<dbReference type="OrthoDB" id="2018987at2759"/>
<dbReference type="PANTHER" id="PTHR31371">
    <property type="entry name" value="BNAC09G50660D PROTEIN"/>
    <property type="match status" value="1"/>
</dbReference>